<evidence type="ECO:0000313" key="2">
    <source>
        <dbReference type="Proteomes" id="UP000008731"/>
    </source>
</evidence>
<dbReference type="Pfam" id="PF23876">
    <property type="entry name" value="DUF7230"/>
    <property type="match status" value="1"/>
</dbReference>
<name>E5EPD7_9CAUD</name>
<keyword evidence="2" id="KW-1185">Reference proteome</keyword>
<evidence type="ECO:0000313" key="1">
    <source>
        <dbReference type="EMBL" id="ADG59903.1"/>
    </source>
</evidence>
<accession>E5EPD7</accession>
<dbReference type="RefSeq" id="YP_004010140.1">
    <property type="nucleotide sequence ID" value="NC_014663.1"/>
</dbReference>
<protein>
    <submittedName>
        <fullName evidence="1">Uncharacterized protein</fullName>
    </submittedName>
</protein>
<dbReference type="Proteomes" id="UP000008731">
    <property type="component" value="Segment"/>
</dbReference>
<reference evidence="1 2" key="1">
    <citation type="journal article" date="2010" name="Virol. J.">
        <title>Genomes of the T4-related bacteriophages as windows on microbial genome evolution.</title>
        <authorList>
            <person name="Petrov V.M."/>
            <person name="Ratnayaka S."/>
            <person name="Nolan J.M."/>
            <person name="Miller E.S."/>
            <person name="Karam J.D."/>
        </authorList>
    </citation>
    <scope>NUCLEOTIDE SEQUENCE [LARGE SCALE GENOMIC DNA]</scope>
</reference>
<dbReference type="InterPro" id="IPR055654">
    <property type="entry name" value="DUF7230"/>
</dbReference>
<sequence length="43" mass="5234">MSRTKRNPIAKAVRTPAFKMQVVKDRTKYDRKDKFQKNFKNFD</sequence>
<organism evidence="1 2">
    <name type="scientific">Acinetobacter phage Acj9</name>
    <dbReference type="NCBI Taxonomy" id="760939"/>
    <lineage>
        <taxon>Viruses</taxon>
        <taxon>Duplodnaviria</taxon>
        <taxon>Heunggongvirae</taxon>
        <taxon>Uroviricota</taxon>
        <taxon>Caudoviricetes</taxon>
        <taxon>Pantevenvirales</taxon>
        <taxon>Straboviridae</taxon>
        <taxon>Twarogvirinae</taxon>
        <taxon>Acajnonavirus</taxon>
        <taxon>Acajnonavirus acj9</taxon>
    </lineage>
</organism>
<dbReference type="KEGG" id="vg:9926437"/>
<dbReference type="EMBL" id="HM004124">
    <property type="protein sequence ID" value="ADG59903.1"/>
    <property type="molecule type" value="Genomic_DNA"/>
</dbReference>
<dbReference type="GeneID" id="9926437"/>
<proteinExistence type="predicted"/>
<gene>
    <name evidence="1" type="ORF">Acj9p003</name>
</gene>